<sequence length="124" mass="13419">MTRPQAAAQPKNKIFFWTSDFTFLMASTTWSFTSGVTRTTILATAPPTMIILPVVLMICSPICSSLPSNAAASSSSEELEDYRMAVVGTCSTHATSMSEDIVDDNNKADSEEEGQVYCTEQSCD</sequence>
<evidence type="ECO:0000256" key="1">
    <source>
        <dbReference type="SAM" id="MobiDB-lite"/>
    </source>
</evidence>
<comment type="caution">
    <text evidence="2">The sequence shown here is derived from an EMBL/GenBank/DDBJ whole genome shotgun (WGS) entry which is preliminary data.</text>
</comment>
<proteinExistence type="predicted"/>
<gene>
    <name evidence="2" type="ORF">G2W53_020541</name>
</gene>
<dbReference type="AlphaFoldDB" id="A0A834TY30"/>
<keyword evidence="3" id="KW-1185">Reference proteome</keyword>
<feature type="region of interest" description="Disordered" evidence="1">
    <location>
        <begin position="98"/>
        <end position="124"/>
    </location>
</feature>
<organism evidence="2 3">
    <name type="scientific">Senna tora</name>
    <dbReference type="NCBI Taxonomy" id="362788"/>
    <lineage>
        <taxon>Eukaryota</taxon>
        <taxon>Viridiplantae</taxon>
        <taxon>Streptophyta</taxon>
        <taxon>Embryophyta</taxon>
        <taxon>Tracheophyta</taxon>
        <taxon>Spermatophyta</taxon>
        <taxon>Magnoliopsida</taxon>
        <taxon>eudicotyledons</taxon>
        <taxon>Gunneridae</taxon>
        <taxon>Pentapetalae</taxon>
        <taxon>rosids</taxon>
        <taxon>fabids</taxon>
        <taxon>Fabales</taxon>
        <taxon>Fabaceae</taxon>
        <taxon>Caesalpinioideae</taxon>
        <taxon>Cassia clade</taxon>
        <taxon>Senna</taxon>
    </lineage>
</organism>
<dbReference type="EMBL" id="JAAIUW010000006">
    <property type="protein sequence ID" value="KAF7829377.1"/>
    <property type="molecule type" value="Genomic_DNA"/>
</dbReference>
<dbReference type="Proteomes" id="UP000634136">
    <property type="component" value="Unassembled WGS sequence"/>
</dbReference>
<name>A0A834TY30_9FABA</name>
<accession>A0A834TY30</accession>
<evidence type="ECO:0000313" key="3">
    <source>
        <dbReference type="Proteomes" id="UP000634136"/>
    </source>
</evidence>
<protein>
    <submittedName>
        <fullName evidence="2">Uncharacterized protein</fullName>
    </submittedName>
</protein>
<evidence type="ECO:0000313" key="2">
    <source>
        <dbReference type="EMBL" id="KAF7829377.1"/>
    </source>
</evidence>
<reference evidence="2" key="1">
    <citation type="submission" date="2020-09" db="EMBL/GenBank/DDBJ databases">
        <title>Genome-Enabled Discovery of Anthraquinone Biosynthesis in Senna tora.</title>
        <authorList>
            <person name="Kang S.-H."/>
            <person name="Pandey R.P."/>
            <person name="Lee C.-M."/>
            <person name="Sim J.-S."/>
            <person name="Jeong J.-T."/>
            <person name="Choi B.-S."/>
            <person name="Jung M."/>
            <person name="Ginzburg D."/>
            <person name="Zhao K."/>
            <person name="Won S.Y."/>
            <person name="Oh T.-J."/>
            <person name="Yu Y."/>
            <person name="Kim N.-H."/>
            <person name="Lee O.R."/>
            <person name="Lee T.-H."/>
            <person name="Bashyal P."/>
            <person name="Kim T.-S."/>
            <person name="Lee W.-H."/>
            <person name="Kawkins C."/>
            <person name="Kim C.-K."/>
            <person name="Kim J.S."/>
            <person name="Ahn B.O."/>
            <person name="Rhee S.Y."/>
            <person name="Sohng J.K."/>
        </authorList>
    </citation>
    <scope>NUCLEOTIDE SEQUENCE</scope>
    <source>
        <tissue evidence="2">Leaf</tissue>
    </source>
</reference>